<organism evidence="5 6">
    <name type="scientific">Taylorella asinigenitalis (strain MCE3)</name>
    <dbReference type="NCBI Taxonomy" id="1008459"/>
    <lineage>
        <taxon>Bacteria</taxon>
        <taxon>Pseudomonadati</taxon>
        <taxon>Pseudomonadota</taxon>
        <taxon>Betaproteobacteria</taxon>
        <taxon>Burkholderiales</taxon>
        <taxon>Alcaligenaceae</taxon>
        <taxon>Taylorella</taxon>
    </lineage>
</organism>
<dbReference type="GO" id="GO:1990077">
    <property type="term" value="C:primosome complex"/>
    <property type="evidence" value="ECO:0007669"/>
    <property type="project" value="UniProtKB-KW"/>
</dbReference>
<evidence type="ECO:0000256" key="3">
    <source>
        <dbReference type="ARBA" id="ARBA00023125"/>
    </source>
</evidence>
<evidence type="ECO:0000256" key="1">
    <source>
        <dbReference type="ARBA" id="ARBA00022515"/>
    </source>
</evidence>
<dbReference type="InterPro" id="IPR023646">
    <property type="entry name" value="Prisomal_replication_PriB"/>
</dbReference>
<proteinExistence type="predicted"/>
<sequence>MNIVRLDGVIVEASEIRYSPAQVPILDLILEHSSELDLKHSKRKLNFKIMAQASNSLAEEISKITIGTKLEVTGFLSETRKNSSKLRLLIQSFKKI</sequence>
<evidence type="ECO:0008006" key="7">
    <source>
        <dbReference type="Google" id="ProtNLM"/>
    </source>
</evidence>
<dbReference type="NCBIfam" id="TIGR04418">
    <property type="entry name" value="PriB_gamma"/>
    <property type="match status" value="1"/>
</dbReference>
<dbReference type="eggNOG" id="COG2965">
    <property type="taxonomic scope" value="Bacteria"/>
</dbReference>
<name>G4Q9V1_TAYAM</name>
<keyword evidence="1" id="KW-0639">Primosome</keyword>
<dbReference type="GO" id="GO:0006269">
    <property type="term" value="P:DNA replication, synthesis of primer"/>
    <property type="evidence" value="ECO:0007669"/>
    <property type="project" value="UniProtKB-KW"/>
</dbReference>
<dbReference type="Pfam" id="PF22657">
    <property type="entry name" value="SSB_1"/>
    <property type="match status" value="1"/>
</dbReference>
<dbReference type="AlphaFoldDB" id="G4Q9V1"/>
<dbReference type="PROSITE" id="PS50935">
    <property type="entry name" value="SSB"/>
    <property type="match status" value="1"/>
</dbReference>
<keyword evidence="2" id="KW-0235">DNA replication</keyword>
<keyword evidence="6" id="KW-1185">Reference proteome</keyword>
<evidence type="ECO:0000256" key="4">
    <source>
        <dbReference type="PROSITE-ProRule" id="PRU00252"/>
    </source>
</evidence>
<dbReference type="HOGENOM" id="CLU_166075_1_0_4"/>
<protein>
    <recommendedName>
        <fullName evidence="7">Primosomal replication protein N</fullName>
    </recommendedName>
</protein>
<dbReference type="RefSeq" id="WP_014111764.1">
    <property type="nucleotide sequence ID" value="NC_016043.1"/>
</dbReference>
<dbReference type="InterPro" id="IPR012340">
    <property type="entry name" value="NA-bd_OB-fold"/>
</dbReference>
<dbReference type="OrthoDB" id="5296916at2"/>
<evidence type="ECO:0000313" key="6">
    <source>
        <dbReference type="Proteomes" id="UP000009284"/>
    </source>
</evidence>
<dbReference type="Proteomes" id="UP000009284">
    <property type="component" value="Chromosome"/>
</dbReference>
<gene>
    <name evidence="5" type="ordered locus">TASI_1116</name>
</gene>
<reference key="1">
    <citation type="submission" date="2011-09" db="EMBL/GenBank/DDBJ databases">
        <title>Genomic characterization of the Taylorella genus.</title>
        <authorList>
            <person name="Hebert L."/>
            <person name="Moumen B."/>
            <person name="Pons N."/>
            <person name="Duquesne F."/>
            <person name="Breuil M.-F."/>
            <person name="Goux D."/>
            <person name="Batto J.-M."/>
            <person name="Renault P."/>
            <person name="Laugier C."/>
            <person name="Petry S."/>
        </authorList>
    </citation>
    <scope>NUCLEOTIDE SEQUENCE</scope>
    <source>
        <strain>MCE3</strain>
    </source>
</reference>
<evidence type="ECO:0000256" key="2">
    <source>
        <dbReference type="ARBA" id="ARBA00022705"/>
    </source>
</evidence>
<dbReference type="Gene3D" id="2.40.50.140">
    <property type="entry name" value="Nucleic acid-binding proteins"/>
    <property type="match status" value="1"/>
</dbReference>
<dbReference type="InterPro" id="IPR000424">
    <property type="entry name" value="Primosome_PriB/ssb"/>
</dbReference>
<dbReference type="PIRSF" id="PIRSF003135">
    <property type="entry name" value="Primosomal_n"/>
    <property type="match status" value="1"/>
</dbReference>
<evidence type="ECO:0000313" key="5">
    <source>
        <dbReference type="EMBL" id="AEP36870.1"/>
    </source>
</evidence>
<dbReference type="SUPFAM" id="SSF50249">
    <property type="entry name" value="Nucleic acid-binding proteins"/>
    <property type="match status" value="1"/>
</dbReference>
<dbReference type="GO" id="GO:0003697">
    <property type="term" value="F:single-stranded DNA binding"/>
    <property type="evidence" value="ECO:0007669"/>
    <property type="project" value="InterPro"/>
</dbReference>
<dbReference type="STRING" id="1008459.TASI_1116"/>
<accession>G4Q9V1</accession>
<dbReference type="KEGG" id="tas:TASI_1116"/>
<reference evidence="5 6" key="2">
    <citation type="journal article" date="2012" name="PLoS ONE">
        <title>Genomic characterization of the taylorella genus.</title>
        <authorList>
            <person name="Hebert L."/>
            <person name="Moumen B."/>
            <person name="Pons N."/>
            <person name="Duquesne F."/>
            <person name="Breuil M.F."/>
            <person name="Goux D."/>
            <person name="Batto J.M."/>
            <person name="Laugier C."/>
            <person name="Renault P."/>
            <person name="Petry S."/>
        </authorList>
    </citation>
    <scope>NUCLEOTIDE SEQUENCE [LARGE SCALE GENOMIC DNA]</scope>
    <source>
        <strain evidence="5 6">MCE3</strain>
    </source>
</reference>
<dbReference type="EMBL" id="CP003059">
    <property type="protein sequence ID" value="AEP36870.1"/>
    <property type="molecule type" value="Genomic_DNA"/>
</dbReference>
<keyword evidence="3 4" id="KW-0238">DNA-binding</keyword>